<comment type="similarity">
    <text evidence="1">Belongs to the ABC transporter superfamily.</text>
</comment>
<dbReference type="CDD" id="cd03257">
    <property type="entry name" value="ABC_NikE_OppD_transporters"/>
    <property type="match status" value="2"/>
</dbReference>
<dbReference type="NCBIfam" id="NF007739">
    <property type="entry name" value="PRK10419.1"/>
    <property type="match status" value="2"/>
</dbReference>
<dbReference type="RefSeq" id="WP_379567623.1">
    <property type="nucleotide sequence ID" value="NZ_JBHSQK010000047.1"/>
</dbReference>
<sequence length="539" mass="57291">MTGGHPLLEVTDLRTRIKEADVVDGVSLTVGRGETVGLVGESGSGKTLTALSVVGLLPRAARVVGGRVALDGQDLLALTDKRRRAMLADDVGVIFQNPTVALNPRLTVGAQLREALPAGLRRDRAGARRRVVELLDQVGIARGAERLTAYPHEFSGGLNQRIMIAIAIARSPRLLVADEPTTALDVSVQAQVLDLLDTLRADLGLGVLLVTHDVGVVADRADRVAVMHAGRIVEQATTAEVLERPAHERTRSLLANVPRLDDPAPPPVAAGGRPVLEVRGAVRQFRSGGGAPIRAVDGVDLVLHPGQALGLVGESGSGKTTLARLVVGLDRPTEGTVLHDGDDPHTLDGAGRARWRRRVQYVFQDPYGSLDPRLTVDRIIGEPIELSGTPAERRARRERIEELLAEVDLPASFAARRPDQLSGGQRQRVAIARALALDPTLVVADEPVSALDLSVQATILALLRRLRETRGLTYVVISHDLAVIKGLCTDVAVMQGGRIVERGPTEEVLGRPEHPYTASLLAAVPGRRLAGPAVVPTSA</sequence>
<dbReference type="InterPro" id="IPR017871">
    <property type="entry name" value="ABC_transporter-like_CS"/>
</dbReference>
<feature type="domain" description="ABC transporter" evidence="5">
    <location>
        <begin position="8"/>
        <end position="254"/>
    </location>
</feature>
<evidence type="ECO:0000259" key="5">
    <source>
        <dbReference type="PROSITE" id="PS50893"/>
    </source>
</evidence>
<dbReference type="Pfam" id="PF08352">
    <property type="entry name" value="oligo_HPY"/>
    <property type="match status" value="2"/>
</dbReference>
<name>A0ABW1IDT7_9PSEU</name>
<comment type="caution">
    <text evidence="6">The sequence shown here is derived from an EMBL/GenBank/DDBJ whole genome shotgun (WGS) entry which is preliminary data.</text>
</comment>
<dbReference type="Proteomes" id="UP001596119">
    <property type="component" value="Unassembled WGS sequence"/>
</dbReference>
<evidence type="ECO:0000256" key="3">
    <source>
        <dbReference type="ARBA" id="ARBA00022741"/>
    </source>
</evidence>
<keyword evidence="4 6" id="KW-0067">ATP-binding</keyword>
<keyword evidence="7" id="KW-1185">Reference proteome</keyword>
<feature type="domain" description="ABC transporter" evidence="5">
    <location>
        <begin position="276"/>
        <end position="521"/>
    </location>
</feature>
<gene>
    <name evidence="6" type="ORF">ACFQH9_19670</name>
</gene>
<dbReference type="NCBIfam" id="NF008453">
    <property type="entry name" value="PRK11308.1"/>
    <property type="match status" value="2"/>
</dbReference>
<reference evidence="7" key="1">
    <citation type="journal article" date="2019" name="Int. J. Syst. Evol. Microbiol.">
        <title>The Global Catalogue of Microorganisms (GCM) 10K type strain sequencing project: providing services to taxonomists for standard genome sequencing and annotation.</title>
        <authorList>
            <consortium name="The Broad Institute Genomics Platform"/>
            <consortium name="The Broad Institute Genome Sequencing Center for Infectious Disease"/>
            <person name="Wu L."/>
            <person name="Ma J."/>
        </authorList>
    </citation>
    <scope>NUCLEOTIDE SEQUENCE [LARGE SCALE GENOMIC DNA]</scope>
    <source>
        <strain evidence="7">CGMCC 4.7397</strain>
    </source>
</reference>
<dbReference type="InterPro" id="IPR013563">
    <property type="entry name" value="Oligopep_ABC_C"/>
</dbReference>
<evidence type="ECO:0000256" key="2">
    <source>
        <dbReference type="ARBA" id="ARBA00022448"/>
    </source>
</evidence>
<dbReference type="Gene3D" id="3.40.50.300">
    <property type="entry name" value="P-loop containing nucleotide triphosphate hydrolases"/>
    <property type="match status" value="2"/>
</dbReference>
<dbReference type="InterPro" id="IPR003439">
    <property type="entry name" value="ABC_transporter-like_ATP-bd"/>
</dbReference>
<dbReference type="Pfam" id="PF00005">
    <property type="entry name" value="ABC_tran"/>
    <property type="match status" value="2"/>
</dbReference>
<dbReference type="PANTHER" id="PTHR43776">
    <property type="entry name" value="TRANSPORT ATP-BINDING PROTEIN"/>
    <property type="match status" value="1"/>
</dbReference>
<dbReference type="PROSITE" id="PS50893">
    <property type="entry name" value="ABC_TRANSPORTER_2"/>
    <property type="match status" value="2"/>
</dbReference>
<evidence type="ECO:0000256" key="1">
    <source>
        <dbReference type="ARBA" id="ARBA00005417"/>
    </source>
</evidence>
<keyword evidence="3" id="KW-0547">Nucleotide-binding</keyword>
<protein>
    <submittedName>
        <fullName evidence="6">Dipeptide ABC transporter ATP-binding protein</fullName>
    </submittedName>
</protein>
<evidence type="ECO:0000256" key="4">
    <source>
        <dbReference type="ARBA" id="ARBA00022840"/>
    </source>
</evidence>
<dbReference type="SUPFAM" id="SSF52540">
    <property type="entry name" value="P-loop containing nucleoside triphosphate hydrolases"/>
    <property type="match status" value="2"/>
</dbReference>
<dbReference type="PROSITE" id="PS00211">
    <property type="entry name" value="ABC_TRANSPORTER_1"/>
    <property type="match status" value="1"/>
</dbReference>
<dbReference type="EMBL" id="JBHSQK010000047">
    <property type="protein sequence ID" value="MFC5950492.1"/>
    <property type="molecule type" value="Genomic_DNA"/>
</dbReference>
<evidence type="ECO:0000313" key="7">
    <source>
        <dbReference type="Proteomes" id="UP001596119"/>
    </source>
</evidence>
<dbReference type="GO" id="GO:0005524">
    <property type="term" value="F:ATP binding"/>
    <property type="evidence" value="ECO:0007669"/>
    <property type="project" value="UniProtKB-KW"/>
</dbReference>
<dbReference type="PANTHER" id="PTHR43776:SF7">
    <property type="entry name" value="D,D-DIPEPTIDE TRANSPORT ATP-BINDING PROTEIN DDPF-RELATED"/>
    <property type="match status" value="1"/>
</dbReference>
<organism evidence="6 7">
    <name type="scientific">Pseudonocardia lutea</name>
    <dbReference type="NCBI Taxonomy" id="2172015"/>
    <lineage>
        <taxon>Bacteria</taxon>
        <taxon>Bacillati</taxon>
        <taxon>Actinomycetota</taxon>
        <taxon>Actinomycetes</taxon>
        <taxon>Pseudonocardiales</taxon>
        <taxon>Pseudonocardiaceae</taxon>
        <taxon>Pseudonocardia</taxon>
    </lineage>
</organism>
<dbReference type="InterPro" id="IPR003593">
    <property type="entry name" value="AAA+_ATPase"/>
</dbReference>
<dbReference type="InterPro" id="IPR050319">
    <property type="entry name" value="ABC_transp_ATP-bind"/>
</dbReference>
<evidence type="ECO:0000313" key="6">
    <source>
        <dbReference type="EMBL" id="MFC5950492.1"/>
    </source>
</evidence>
<keyword evidence="2" id="KW-0813">Transport</keyword>
<dbReference type="SMART" id="SM00382">
    <property type="entry name" value="AAA"/>
    <property type="match status" value="2"/>
</dbReference>
<proteinExistence type="inferred from homology"/>
<dbReference type="InterPro" id="IPR027417">
    <property type="entry name" value="P-loop_NTPase"/>
</dbReference>
<accession>A0ABW1IDT7</accession>